<evidence type="ECO:0000313" key="1">
    <source>
        <dbReference type="EMBL" id="KAI7987297.1"/>
    </source>
</evidence>
<keyword evidence="2" id="KW-1185">Reference proteome</keyword>
<organism evidence="1 2">
    <name type="scientific">Camellia lanceoleosa</name>
    <dbReference type="NCBI Taxonomy" id="1840588"/>
    <lineage>
        <taxon>Eukaryota</taxon>
        <taxon>Viridiplantae</taxon>
        <taxon>Streptophyta</taxon>
        <taxon>Embryophyta</taxon>
        <taxon>Tracheophyta</taxon>
        <taxon>Spermatophyta</taxon>
        <taxon>Magnoliopsida</taxon>
        <taxon>eudicotyledons</taxon>
        <taxon>Gunneridae</taxon>
        <taxon>Pentapetalae</taxon>
        <taxon>asterids</taxon>
        <taxon>Ericales</taxon>
        <taxon>Theaceae</taxon>
        <taxon>Camellia</taxon>
    </lineage>
</organism>
<sequence>MLIPDLGTVFIETKVSFTLYIDQFYPKPTLTNINLVVQFGEKIAVCGEVGSGKSTLIATILGEVPNINGIVQVHGKVAYVSQTTWIQTGTIQENILFGANMDKHRYQEVLEKCSLIKDLELLPFGDCTIIGERGVNLSGGQKQRVQLARALYQDADVYLLDDPFSAVDAHTATSLFNSLWLAVDVQDSSISRLKLILVYSLIGCGVSIFLLLRSYIVVALGLSTSKSIFSKLMTSLFRAPMSFYDSTPSGRILSRVSSDLSVVDLELAFNINLSIGSTWNTIFTLGVLVFLTWPILIVIIPMVYITILLQRFYSASAKELVRINGTTMSSVASYLAESNVGAVTIRAFGEEERFFSKYLQLVDANASPFFHKFSTN</sequence>
<gene>
    <name evidence="1" type="ORF">LOK49_LG13G01061</name>
</gene>
<name>A0ACC0FF05_9ERIC</name>
<dbReference type="Proteomes" id="UP001060215">
    <property type="component" value="Chromosome 14"/>
</dbReference>
<reference evidence="1 2" key="1">
    <citation type="journal article" date="2022" name="Plant J.">
        <title>Chromosome-level genome of Camellia lanceoleosa provides a valuable resource for understanding genome evolution and self-incompatibility.</title>
        <authorList>
            <person name="Gong W."/>
            <person name="Xiao S."/>
            <person name="Wang L."/>
            <person name="Liao Z."/>
            <person name="Chang Y."/>
            <person name="Mo W."/>
            <person name="Hu G."/>
            <person name="Li W."/>
            <person name="Zhao G."/>
            <person name="Zhu H."/>
            <person name="Hu X."/>
            <person name="Ji K."/>
            <person name="Xiang X."/>
            <person name="Song Q."/>
            <person name="Yuan D."/>
            <person name="Jin S."/>
            <person name="Zhang L."/>
        </authorList>
    </citation>
    <scope>NUCLEOTIDE SEQUENCE [LARGE SCALE GENOMIC DNA]</scope>
    <source>
        <strain evidence="1">SQ_2022a</strain>
    </source>
</reference>
<protein>
    <submittedName>
        <fullName evidence="1">ABC transporter C family member 10</fullName>
    </submittedName>
</protein>
<comment type="caution">
    <text evidence="1">The sequence shown here is derived from an EMBL/GenBank/DDBJ whole genome shotgun (WGS) entry which is preliminary data.</text>
</comment>
<dbReference type="EMBL" id="CM045771">
    <property type="protein sequence ID" value="KAI7987297.1"/>
    <property type="molecule type" value="Genomic_DNA"/>
</dbReference>
<accession>A0ACC0FF05</accession>
<evidence type="ECO:0000313" key="2">
    <source>
        <dbReference type="Proteomes" id="UP001060215"/>
    </source>
</evidence>
<proteinExistence type="predicted"/>